<name>A0A430HVK2_9CORY</name>
<evidence type="ECO:0000313" key="2">
    <source>
        <dbReference type="Proteomes" id="UP000274907"/>
    </source>
</evidence>
<evidence type="ECO:0000313" key="1">
    <source>
        <dbReference type="EMBL" id="RSZ61512.1"/>
    </source>
</evidence>
<dbReference type="RefSeq" id="WP_126121709.1">
    <property type="nucleotide sequence ID" value="NZ_RXHJ01000019.1"/>
</dbReference>
<accession>A0A430HVK2</accession>
<protein>
    <submittedName>
        <fullName evidence="1">XRE family transcriptional regulator</fullName>
    </submittedName>
</protein>
<comment type="caution">
    <text evidence="1">The sequence shown here is derived from an EMBL/GenBank/DDBJ whole genome shotgun (WGS) entry which is preliminary data.</text>
</comment>
<reference evidence="1 2" key="1">
    <citation type="submission" date="2018-12" db="EMBL/GenBank/DDBJ databases">
        <title>YIM 101343 draft genome.</title>
        <authorList>
            <person name="Chen X."/>
        </authorList>
    </citation>
    <scope>NUCLEOTIDE SEQUENCE [LARGE SCALE GENOMIC DNA]</scope>
    <source>
        <strain evidence="1 2">YIM 101343</strain>
    </source>
</reference>
<dbReference type="OrthoDB" id="4412031at2"/>
<sequence length="163" mass="17530">MDFETWLHSLPGSPTPSIAAKRSKLQGPTLIRHAQRGRSTADNIIQIARAYEVSPIDALVDTGFLDADEVASEKVSLKRAFAQASMADALQLLVDKLNDSNLFEGTFTVDDIEAEASAAVRSLPTPNVDPAPYDDDALIDAINSGQAQVAAQESTEPLDEEYT</sequence>
<proteinExistence type="predicted"/>
<dbReference type="AlphaFoldDB" id="A0A430HVK2"/>
<organism evidence="1 2">
    <name type="scientific">Corynebacterium hylobatis</name>
    <dbReference type="NCBI Taxonomy" id="1859290"/>
    <lineage>
        <taxon>Bacteria</taxon>
        <taxon>Bacillati</taxon>
        <taxon>Actinomycetota</taxon>
        <taxon>Actinomycetes</taxon>
        <taxon>Mycobacteriales</taxon>
        <taxon>Corynebacteriaceae</taxon>
        <taxon>Corynebacterium</taxon>
    </lineage>
</organism>
<dbReference type="EMBL" id="RXHJ01000019">
    <property type="protein sequence ID" value="RSZ61512.1"/>
    <property type="molecule type" value="Genomic_DNA"/>
</dbReference>
<gene>
    <name evidence="1" type="ORF">EAH68_12665</name>
</gene>
<dbReference type="Proteomes" id="UP000274907">
    <property type="component" value="Unassembled WGS sequence"/>
</dbReference>
<keyword evidence="2" id="KW-1185">Reference proteome</keyword>